<evidence type="ECO:0000313" key="2">
    <source>
        <dbReference type="Proteomes" id="UP001620645"/>
    </source>
</evidence>
<protein>
    <submittedName>
        <fullName evidence="1">Uncharacterized protein</fullName>
    </submittedName>
</protein>
<accession>A0ABD2HQ61</accession>
<dbReference type="Proteomes" id="UP001620645">
    <property type="component" value="Unassembled WGS sequence"/>
</dbReference>
<evidence type="ECO:0000313" key="1">
    <source>
        <dbReference type="EMBL" id="KAL3069979.1"/>
    </source>
</evidence>
<reference evidence="1 2" key="1">
    <citation type="submission" date="2024-10" db="EMBL/GenBank/DDBJ databases">
        <authorList>
            <person name="Kim D."/>
        </authorList>
    </citation>
    <scope>NUCLEOTIDE SEQUENCE [LARGE SCALE GENOMIC DNA]</scope>
    <source>
        <strain evidence="1">Taebaek</strain>
    </source>
</reference>
<gene>
    <name evidence="1" type="ORF">niasHS_017268</name>
</gene>
<sequence>MMAELKEVEKSLAQKLEIDQKLLVQIQRLDRPPSPWECLDEMQIMARLDHIVMSHGKISLIYLHACALRLASELGILINELEEIGTEWTSADAIDEVLKSAAGLEMNRPCNFKNVIIMLQFLLGMFIFRIG</sequence>
<comment type="caution">
    <text evidence="1">The sequence shown here is derived from an EMBL/GenBank/DDBJ whole genome shotgun (WGS) entry which is preliminary data.</text>
</comment>
<name>A0ABD2HQ61_HETSC</name>
<keyword evidence="2" id="KW-1185">Reference proteome</keyword>
<organism evidence="1 2">
    <name type="scientific">Heterodera schachtii</name>
    <name type="common">Sugarbeet cyst nematode worm</name>
    <name type="synonym">Tylenchus schachtii</name>
    <dbReference type="NCBI Taxonomy" id="97005"/>
    <lineage>
        <taxon>Eukaryota</taxon>
        <taxon>Metazoa</taxon>
        <taxon>Ecdysozoa</taxon>
        <taxon>Nematoda</taxon>
        <taxon>Chromadorea</taxon>
        <taxon>Rhabditida</taxon>
        <taxon>Tylenchina</taxon>
        <taxon>Tylenchomorpha</taxon>
        <taxon>Tylenchoidea</taxon>
        <taxon>Heteroderidae</taxon>
        <taxon>Heteroderinae</taxon>
        <taxon>Heterodera</taxon>
    </lineage>
</organism>
<proteinExistence type="predicted"/>
<dbReference type="EMBL" id="JBICCN010000420">
    <property type="protein sequence ID" value="KAL3069979.1"/>
    <property type="molecule type" value="Genomic_DNA"/>
</dbReference>
<dbReference type="AlphaFoldDB" id="A0ABD2HQ61"/>